<comment type="catalytic activity">
    <reaction evidence="14">
        <text>tRNA(Glu) + L-glutamate + ATP = L-glutamyl-tRNA(Glu) + AMP + diphosphate</text>
        <dbReference type="Rhea" id="RHEA:23540"/>
        <dbReference type="Rhea" id="RHEA-COMP:9663"/>
        <dbReference type="Rhea" id="RHEA-COMP:9680"/>
        <dbReference type="ChEBI" id="CHEBI:29985"/>
        <dbReference type="ChEBI" id="CHEBI:30616"/>
        <dbReference type="ChEBI" id="CHEBI:33019"/>
        <dbReference type="ChEBI" id="CHEBI:78442"/>
        <dbReference type="ChEBI" id="CHEBI:78520"/>
        <dbReference type="ChEBI" id="CHEBI:456215"/>
        <dbReference type="EC" id="6.1.1.17"/>
    </reaction>
    <physiologicalReaction direction="left-to-right" evidence="14">
        <dbReference type="Rhea" id="RHEA:23541"/>
    </physiologicalReaction>
</comment>
<dbReference type="PRINTS" id="PR00987">
    <property type="entry name" value="TRNASYNTHGLU"/>
</dbReference>
<evidence type="ECO:0000256" key="12">
    <source>
        <dbReference type="ARBA" id="ARBA00044251"/>
    </source>
</evidence>
<accession>A0A6G0TU28</accession>
<comment type="catalytic activity">
    <reaction evidence="15">
        <text>tRNA(Glx) + L-glutamate + ATP = L-glutamyl-tRNA(Glx) + AMP + diphosphate</text>
        <dbReference type="Rhea" id="RHEA:18397"/>
        <dbReference type="Rhea" id="RHEA-COMP:9713"/>
        <dbReference type="Rhea" id="RHEA-COMP:9716"/>
        <dbReference type="ChEBI" id="CHEBI:29985"/>
        <dbReference type="ChEBI" id="CHEBI:30616"/>
        <dbReference type="ChEBI" id="CHEBI:33019"/>
        <dbReference type="ChEBI" id="CHEBI:78442"/>
        <dbReference type="ChEBI" id="CHEBI:78520"/>
        <dbReference type="ChEBI" id="CHEBI:456215"/>
        <dbReference type="EC" id="6.1.1.24"/>
    </reaction>
    <physiologicalReaction direction="left-to-right" evidence="15">
        <dbReference type="Rhea" id="RHEA:18398"/>
    </physiologicalReaction>
</comment>
<keyword evidence="4 17" id="KW-0436">Ligase</keyword>
<dbReference type="OrthoDB" id="428822at2759"/>
<dbReference type="Gene3D" id="3.40.50.620">
    <property type="entry name" value="HUPs"/>
    <property type="match status" value="1"/>
</dbReference>
<dbReference type="InterPro" id="IPR014729">
    <property type="entry name" value="Rossmann-like_a/b/a_fold"/>
</dbReference>
<evidence type="ECO:0000256" key="5">
    <source>
        <dbReference type="ARBA" id="ARBA00022741"/>
    </source>
</evidence>
<evidence type="ECO:0000313" key="19">
    <source>
        <dbReference type="EMBL" id="KAE9538638.1"/>
    </source>
</evidence>
<dbReference type="Pfam" id="PF04969">
    <property type="entry name" value="CS"/>
    <property type="match status" value="1"/>
</dbReference>
<organism evidence="19 20">
    <name type="scientific">Aphis glycines</name>
    <name type="common">Soybean aphid</name>
    <dbReference type="NCBI Taxonomy" id="307491"/>
    <lineage>
        <taxon>Eukaryota</taxon>
        <taxon>Metazoa</taxon>
        <taxon>Ecdysozoa</taxon>
        <taxon>Arthropoda</taxon>
        <taxon>Hexapoda</taxon>
        <taxon>Insecta</taxon>
        <taxon>Pterygota</taxon>
        <taxon>Neoptera</taxon>
        <taxon>Paraneoptera</taxon>
        <taxon>Hemiptera</taxon>
        <taxon>Sternorrhyncha</taxon>
        <taxon>Aphidomorpha</taxon>
        <taxon>Aphidoidea</taxon>
        <taxon>Aphididae</taxon>
        <taxon>Aphidini</taxon>
        <taxon>Aphis</taxon>
        <taxon>Aphis</taxon>
    </lineage>
</organism>
<dbReference type="GO" id="GO:0005524">
    <property type="term" value="F:ATP binding"/>
    <property type="evidence" value="ECO:0007669"/>
    <property type="project" value="UniProtKB-KW"/>
</dbReference>
<evidence type="ECO:0000256" key="13">
    <source>
        <dbReference type="ARBA" id="ARBA00044313"/>
    </source>
</evidence>
<dbReference type="InterPro" id="IPR045462">
    <property type="entry name" value="aa-tRNA-synth_I_cd-bd"/>
</dbReference>
<dbReference type="HAMAP" id="MF_00022">
    <property type="entry name" value="Glu_tRNA_synth_type1"/>
    <property type="match status" value="1"/>
</dbReference>
<evidence type="ECO:0000256" key="8">
    <source>
        <dbReference type="ARBA" id="ARBA00023146"/>
    </source>
</evidence>
<dbReference type="GO" id="GO:0005739">
    <property type="term" value="C:mitochondrion"/>
    <property type="evidence" value="ECO:0007669"/>
    <property type="project" value="UniProtKB-SubCell"/>
</dbReference>
<dbReference type="FunFam" id="3.40.50.620:FF:000045">
    <property type="entry name" value="Glutamate--tRNA ligase, mitochondrial"/>
    <property type="match status" value="1"/>
</dbReference>
<evidence type="ECO:0000256" key="9">
    <source>
        <dbReference type="ARBA" id="ARBA00030865"/>
    </source>
</evidence>
<protein>
    <recommendedName>
        <fullName evidence="11">Nondiscriminating glutamyl-tRNA synthetase EARS2, mitochondrial</fullName>
        <ecNumber evidence="3">6.1.1.17</ecNumber>
        <ecNumber evidence="10">6.1.1.24</ecNumber>
    </recommendedName>
    <alternativeName>
        <fullName evidence="13">Glutamate--tRNA(Gln) ligase EARS2, mitochondrial</fullName>
    </alternativeName>
    <alternativeName>
        <fullName evidence="9">Glutamyl-tRNA synthetase</fullName>
    </alternativeName>
    <alternativeName>
        <fullName evidence="12">Mitochondrial glutamyl-tRNA synthetase</fullName>
    </alternativeName>
</protein>
<evidence type="ECO:0000256" key="7">
    <source>
        <dbReference type="ARBA" id="ARBA00022917"/>
    </source>
</evidence>
<dbReference type="Pfam" id="PF00749">
    <property type="entry name" value="tRNA-synt_1c"/>
    <property type="match status" value="1"/>
</dbReference>
<keyword evidence="7 17" id="KW-0648">Protein biosynthesis</keyword>
<dbReference type="CDD" id="cd00808">
    <property type="entry name" value="GluRS_core"/>
    <property type="match status" value="1"/>
</dbReference>
<keyword evidence="8 17" id="KW-0030">Aminoacyl-tRNA synthetase</keyword>
<dbReference type="Gene3D" id="1.20.5.740">
    <property type="entry name" value="Single helix bin"/>
    <property type="match status" value="1"/>
</dbReference>
<dbReference type="SUPFAM" id="SSF48163">
    <property type="entry name" value="An anticodon-binding domain of class I aminoacyl-tRNA synthetases"/>
    <property type="match status" value="1"/>
</dbReference>
<evidence type="ECO:0000256" key="2">
    <source>
        <dbReference type="ARBA" id="ARBA00007894"/>
    </source>
</evidence>
<sequence>MAVSHFDEKSGIVPCHTEWGRWWQTVDELHIEVTLPANTKSRDVKVNVTNSSITCQISGKTLFSGNLFRKVRGDDTLWTLEDNGTLLNIVLSKADFSEKETVWEAIMKDGSFKADPITYIEMSKKMDLEKLQIKITLSVKTTVKDILKSMYYEMMSNWVFSVRHSQNIKHIQYLNIRFYSDSAVRVRFAPSPTGQLHLGGFRTALYNYLFAKSKGGKYILRIEDTDRTRVVNNAVEQLQEDLKWLGIEFDEGPNNNGPYGPYIQSERLENYQKRTQQLLNSGHAYKCYCSEKRLELLRRDALRTRTIPRYDNKCRSLDDEELGRNEGKKYCIRFKLNQSDGFFNDLVYGHIARNVAAVEGDPIILKSDGFPTYHLANVVDDHDMKISHVLRGVEWQPSTSKHILLYKAFGWNPPNFGHLPLLINKDGTKLSKRQNDITINTYRLKGIYPEALLNFVISCGGGFVNNNEKNNVYIQPLSELVSKFDISLINSNSCQVPLDKLGYFNQAQLKIELNSDLGRKRTIEELKNIVQNTFSKDKSVELNLSEKHLNKILKWSINRITNINELIHENYKFIWLKPSESAIKSMDYDIDIVIKLKNHLINIDDFTIDNLGTVFKEFSKSNNIVYSNLMKMLRNIISGLKQGPGVSEIMVILGKEEVIDRLNKACLKG</sequence>
<dbReference type="InterPro" id="IPR033910">
    <property type="entry name" value="GluRS_core"/>
</dbReference>
<comment type="subcellular location">
    <subcellularLocation>
        <location evidence="1">Mitochondrion</location>
    </subcellularLocation>
</comment>
<dbReference type="Gene3D" id="2.60.40.790">
    <property type="match status" value="1"/>
</dbReference>
<dbReference type="PROSITE" id="PS51203">
    <property type="entry name" value="CS"/>
    <property type="match status" value="1"/>
</dbReference>
<dbReference type="InterPro" id="IPR008925">
    <property type="entry name" value="aa_tRNA-synth_I_cd-bd_sf"/>
</dbReference>
<evidence type="ECO:0000256" key="6">
    <source>
        <dbReference type="ARBA" id="ARBA00022840"/>
    </source>
</evidence>
<keyword evidence="5 17" id="KW-0547">Nucleotide-binding</keyword>
<evidence type="ECO:0000313" key="20">
    <source>
        <dbReference type="Proteomes" id="UP000475862"/>
    </source>
</evidence>
<dbReference type="InterPro" id="IPR001412">
    <property type="entry name" value="aa-tRNA-synth_I_CS"/>
</dbReference>
<dbReference type="AlphaFoldDB" id="A0A6G0TU28"/>
<dbReference type="PROSITE" id="PS00178">
    <property type="entry name" value="AA_TRNA_LIGASE_I"/>
    <property type="match status" value="1"/>
</dbReference>
<dbReference type="SUPFAM" id="SSF52374">
    <property type="entry name" value="Nucleotidylyl transferase"/>
    <property type="match status" value="1"/>
</dbReference>
<comment type="catalytic activity">
    <reaction evidence="16">
        <text>tRNA(Gln) + L-glutamate + ATP = L-glutamyl-tRNA(Gln) + AMP + diphosphate</text>
        <dbReference type="Rhea" id="RHEA:64612"/>
        <dbReference type="Rhea" id="RHEA-COMP:9662"/>
        <dbReference type="Rhea" id="RHEA-COMP:9684"/>
        <dbReference type="ChEBI" id="CHEBI:29985"/>
        <dbReference type="ChEBI" id="CHEBI:30616"/>
        <dbReference type="ChEBI" id="CHEBI:33019"/>
        <dbReference type="ChEBI" id="CHEBI:78442"/>
        <dbReference type="ChEBI" id="CHEBI:78520"/>
        <dbReference type="ChEBI" id="CHEBI:456215"/>
    </reaction>
    <physiologicalReaction direction="left-to-right" evidence="16">
        <dbReference type="Rhea" id="RHEA:64613"/>
    </physiologicalReaction>
</comment>
<name>A0A6G0TU28_APHGL</name>
<dbReference type="NCBIfam" id="TIGR00464">
    <property type="entry name" value="gltX_bact"/>
    <property type="match status" value="1"/>
</dbReference>
<dbReference type="GO" id="GO:0050561">
    <property type="term" value="F:glutamate-tRNA(Gln) ligase activity"/>
    <property type="evidence" value="ECO:0007669"/>
    <property type="project" value="UniProtKB-EC"/>
</dbReference>
<dbReference type="GO" id="GO:0004818">
    <property type="term" value="F:glutamate-tRNA ligase activity"/>
    <property type="evidence" value="ECO:0007669"/>
    <property type="project" value="UniProtKB-EC"/>
</dbReference>
<dbReference type="EMBL" id="VYZN01000016">
    <property type="protein sequence ID" value="KAE9538638.1"/>
    <property type="molecule type" value="Genomic_DNA"/>
</dbReference>
<feature type="domain" description="CS" evidence="18">
    <location>
        <begin position="15"/>
        <end position="107"/>
    </location>
</feature>
<evidence type="ECO:0000256" key="3">
    <source>
        <dbReference type="ARBA" id="ARBA00012835"/>
    </source>
</evidence>
<evidence type="ECO:0000256" key="11">
    <source>
        <dbReference type="ARBA" id="ARBA00044142"/>
    </source>
</evidence>
<evidence type="ECO:0000256" key="15">
    <source>
        <dbReference type="ARBA" id="ARBA00047479"/>
    </source>
</evidence>
<reference evidence="19 20" key="1">
    <citation type="submission" date="2019-08" db="EMBL/GenBank/DDBJ databases">
        <title>The genome of the soybean aphid Biotype 1, its phylome, world population structure and adaptation to the North American continent.</title>
        <authorList>
            <person name="Giordano R."/>
            <person name="Donthu R.K."/>
            <person name="Hernandez A.G."/>
            <person name="Wright C.L."/>
            <person name="Zimin A.V."/>
        </authorList>
    </citation>
    <scope>NUCLEOTIDE SEQUENCE [LARGE SCALE GENOMIC DNA]</scope>
    <source>
        <tissue evidence="19">Whole aphids</tissue>
    </source>
</reference>
<evidence type="ECO:0000256" key="10">
    <source>
        <dbReference type="ARBA" id="ARBA00044054"/>
    </source>
</evidence>
<dbReference type="InterPro" id="IPR020751">
    <property type="entry name" value="aa-tRNA-synth_I_codon-bd_sub2"/>
</dbReference>
<dbReference type="Proteomes" id="UP000475862">
    <property type="component" value="Unassembled WGS sequence"/>
</dbReference>
<proteinExistence type="inferred from homology"/>
<dbReference type="Pfam" id="PF19269">
    <property type="entry name" value="Anticodon_2"/>
    <property type="match status" value="1"/>
</dbReference>
<evidence type="ECO:0000256" key="14">
    <source>
        <dbReference type="ARBA" id="ARBA00047366"/>
    </source>
</evidence>
<dbReference type="InterPro" id="IPR008978">
    <property type="entry name" value="HSP20-like_chaperone"/>
</dbReference>
<evidence type="ECO:0000259" key="18">
    <source>
        <dbReference type="PROSITE" id="PS51203"/>
    </source>
</evidence>
<evidence type="ECO:0000256" key="1">
    <source>
        <dbReference type="ARBA" id="ARBA00004173"/>
    </source>
</evidence>
<dbReference type="GO" id="GO:0000049">
    <property type="term" value="F:tRNA binding"/>
    <property type="evidence" value="ECO:0007669"/>
    <property type="project" value="InterPro"/>
</dbReference>
<dbReference type="InterPro" id="IPR000924">
    <property type="entry name" value="Glu/Gln-tRNA-synth"/>
</dbReference>
<dbReference type="Gene3D" id="1.10.10.350">
    <property type="match status" value="1"/>
</dbReference>
<dbReference type="GO" id="GO:0008270">
    <property type="term" value="F:zinc ion binding"/>
    <property type="evidence" value="ECO:0007669"/>
    <property type="project" value="InterPro"/>
</dbReference>
<dbReference type="SUPFAM" id="SSF49764">
    <property type="entry name" value="HSP20-like chaperones"/>
    <property type="match status" value="1"/>
</dbReference>
<dbReference type="InterPro" id="IPR004527">
    <property type="entry name" value="Glu-tRNA-ligase_bac/mito"/>
</dbReference>
<dbReference type="PANTHER" id="PTHR43311">
    <property type="entry name" value="GLUTAMATE--TRNA LIGASE"/>
    <property type="match status" value="1"/>
</dbReference>
<gene>
    <name evidence="19" type="ORF">AGLY_005737</name>
</gene>
<keyword evidence="20" id="KW-1185">Reference proteome</keyword>
<evidence type="ECO:0000256" key="17">
    <source>
        <dbReference type="RuleBase" id="RU363037"/>
    </source>
</evidence>
<dbReference type="InterPro" id="IPR007052">
    <property type="entry name" value="CS_dom"/>
</dbReference>
<comment type="similarity">
    <text evidence="2">Belongs to the class-I aminoacyl-tRNA synthetase family. Glutamate--tRNA ligase type 1 subfamily.</text>
</comment>
<dbReference type="EC" id="6.1.1.24" evidence="10"/>
<dbReference type="InterPro" id="IPR020058">
    <property type="entry name" value="Glu/Gln-tRNA-synth_Ib_cat-dom"/>
</dbReference>
<comment type="caution">
    <text evidence="19">The sequence shown here is derived from an EMBL/GenBank/DDBJ whole genome shotgun (WGS) entry which is preliminary data.</text>
</comment>
<dbReference type="GO" id="GO:0006424">
    <property type="term" value="P:glutamyl-tRNA aminoacylation"/>
    <property type="evidence" value="ECO:0007669"/>
    <property type="project" value="InterPro"/>
</dbReference>
<dbReference type="EC" id="6.1.1.17" evidence="3"/>
<dbReference type="PANTHER" id="PTHR43311:SF2">
    <property type="entry name" value="GLUTAMATE--TRNA LIGASE, MITOCHONDRIAL-RELATED"/>
    <property type="match status" value="1"/>
</dbReference>
<dbReference type="InterPro" id="IPR049940">
    <property type="entry name" value="GluQ/Sye"/>
</dbReference>
<evidence type="ECO:0000256" key="4">
    <source>
        <dbReference type="ARBA" id="ARBA00022598"/>
    </source>
</evidence>
<keyword evidence="6 17" id="KW-0067">ATP-binding</keyword>
<evidence type="ECO:0000256" key="16">
    <source>
        <dbReference type="ARBA" id="ARBA00047689"/>
    </source>
</evidence>